<reference evidence="1 2" key="1">
    <citation type="journal article" date="2016" name="Nat. Commun.">
        <title>Thousands of microbial genomes shed light on interconnected biogeochemical processes in an aquifer system.</title>
        <authorList>
            <person name="Anantharaman K."/>
            <person name="Brown C.T."/>
            <person name="Hug L.A."/>
            <person name="Sharon I."/>
            <person name="Castelle C.J."/>
            <person name="Probst A.J."/>
            <person name="Thomas B.C."/>
            <person name="Singh A."/>
            <person name="Wilkins M.J."/>
            <person name="Karaoz U."/>
            <person name="Brodie E.L."/>
            <person name="Williams K.H."/>
            <person name="Hubbard S.S."/>
            <person name="Banfield J.F."/>
        </authorList>
    </citation>
    <scope>NUCLEOTIDE SEQUENCE [LARGE SCALE GENOMIC DNA]</scope>
</reference>
<protein>
    <submittedName>
        <fullName evidence="1">Uncharacterized protein</fullName>
    </submittedName>
</protein>
<dbReference type="AlphaFoldDB" id="A0A1G1XTT8"/>
<evidence type="ECO:0000313" key="2">
    <source>
        <dbReference type="Proteomes" id="UP000178930"/>
    </source>
</evidence>
<dbReference type="STRING" id="1797532.A2729_04475"/>
<sequence>MKLHWALKEKKVALGTQVSLTEAIRTRFGRHDLEKATVIAFSLNSVTIRCSSGHKSFTLREHQGGCGWGMEDFEVVQL</sequence>
<dbReference type="Proteomes" id="UP000178930">
    <property type="component" value="Unassembled WGS sequence"/>
</dbReference>
<name>A0A1G1XTT8_9BACT</name>
<evidence type="ECO:0000313" key="1">
    <source>
        <dbReference type="EMBL" id="OGY43401.1"/>
    </source>
</evidence>
<accession>A0A1G1XTT8</accession>
<comment type="caution">
    <text evidence="1">The sequence shown here is derived from an EMBL/GenBank/DDBJ whole genome shotgun (WGS) entry which is preliminary data.</text>
</comment>
<organism evidence="1 2">
    <name type="scientific">Candidatus Buchananbacteria bacterium RIFCSPHIGHO2_01_FULL_39_14</name>
    <dbReference type="NCBI Taxonomy" id="1797532"/>
    <lineage>
        <taxon>Bacteria</taxon>
        <taxon>Candidatus Buchananiibacteriota</taxon>
    </lineage>
</organism>
<gene>
    <name evidence="1" type="ORF">A2729_04475</name>
</gene>
<proteinExistence type="predicted"/>
<dbReference type="EMBL" id="MHIB01000037">
    <property type="protein sequence ID" value="OGY43401.1"/>
    <property type="molecule type" value="Genomic_DNA"/>
</dbReference>